<dbReference type="SUPFAM" id="SSF56317">
    <property type="entry name" value="Carbon-nitrogen hydrolase"/>
    <property type="match status" value="1"/>
</dbReference>
<evidence type="ECO:0000256" key="4">
    <source>
        <dbReference type="ARBA" id="ARBA00022741"/>
    </source>
</evidence>
<comment type="catalytic activity">
    <reaction evidence="7 8">
        <text>deamido-NAD(+) + L-glutamine + ATP + H2O = L-glutamate + AMP + diphosphate + NAD(+) + H(+)</text>
        <dbReference type="Rhea" id="RHEA:24384"/>
        <dbReference type="ChEBI" id="CHEBI:15377"/>
        <dbReference type="ChEBI" id="CHEBI:15378"/>
        <dbReference type="ChEBI" id="CHEBI:29985"/>
        <dbReference type="ChEBI" id="CHEBI:30616"/>
        <dbReference type="ChEBI" id="CHEBI:33019"/>
        <dbReference type="ChEBI" id="CHEBI:57540"/>
        <dbReference type="ChEBI" id="CHEBI:58359"/>
        <dbReference type="ChEBI" id="CHEBI:58437"/>
        <dbReference type="ChEBI" id="CHEBI:456215"/>
        <dbReference type="EC" id="6.3.5.1"/>
    </reaction>
</comment>
<feature type="binding site" evidence="7">
    <location>
        <position position="519"/>
    </location>
    <ligand>
        <name>deamido-NAD(+)</name>
        <dbReference type="ChEBI" id="CHEBI:58437"/>
        <note>ligand shared between two neighboring subunits</note>
    </ligand>
</feature>
<feature type="binding site" evidence="7">
    <location>
        <position position="395"/>
    </location>
    <ligand>
        <name>ATP</name>
        <dbReference type="ChEBI" id="CHEBI:30616"/>
    </ligand>
</feature>
<dbReference type="GO" id="GO:0009435">
    <property type="term" value="P:NAD+ biosynthetic process"/>
    <property type="evidence" value="ECO:0007669"/>
    <property type="project" value="UniProtKB-UniRule"/>
</dbReference>
<dbReference type="InterPro" id="IPR036526">
    <property type="entry name" value="C-N_Hydrolase_sf"/>
</dbReference>
<dbReference type="PANTHER" id="PTHR23090:SF9">
    <property type="entry name" value="GLUTAMINE-DEPENDENT NAD(+) SYNTHETASE"/>
    <property type="match status" value="1"/>
</dbReference>
<dbReference type="InterPro" id="IPR014729">
    <property type="entry name" value="Rossmann-like_a/b/a_fold"/>
</dbReference>
<dbReference type="PIRSF" id="PIRSF006630">
    <property type="entry name" value="NADS_GAT"/>
    <property type="match status" value="1"/>
</dbReference>
<gene>
    <name evidence="7" type="primary">nadE</name>
    <name evidence="11" type="ORF">QGN29_11045</name>
</gene>
<feature type="binding site" evidence="7">
    <location>
        <position position="400"/>
    </location>
    <ligand>
        <name>deamido-NAD(+)</name>
        <dbReference type="ChEBI" id="CHEBI:58437"/>
        <note>ligand shared between two neighboring subunits</note>
    </ligand>
</feature>
<dbReference type="Pfam" id="PF02540">
    <property type="entry name" value="NAD_synthase"/>
    <property type="match status" value="1"/>
</dbReference>
<dbReference type="InterPro" id="IPR022310">
    <property type="entry name" value="NAD/GMP_synthase"/>
</dbReference>
<comment type="pathway">
    <text evidence="1 7 8">Cofactor biosynthesis; NAD(+) biosynthesis; NAD(+) from deamido-NAD(+) (L-Gln route): step 1/1.</text>
</comment>
<dbReference type="GO" id="GO:0004359">
    <property type="term" value="F:glutaminase activity"/>
    <property type="evidence" value="ECO:0007669"/>
    <property type="project" value="InterPro"/>
</dbReference>
<dbReference type="Pfam" id="PF00795">
    <property type="entry name" value="CN_hydrolase"/>
    <property type="match status" value="1"/>
</dbReference>
<dbReference type="RefSeq" id="WP_310797919.1">
    <property type="nucleotide sequence ID" value="NZ_CP123872.1"/>
</dbReference>
<dbReference type="KEGG" id="tmk:QGN29_11045"/>
<dbReference type="Gene3D" id="3.40.50.620">
    <property type="entry name" value="HUPs"/>
    <property type="match status" value="1"/>
</dbReference>
<keyword evidence="6 7" id="KW-0520">NAD</keyword>
<feature type="binding site" evidence="7">
    <location>
        <position position="371"/>
    </location>
    <ligand>
        <name>deamido-NAD(+)</name>
        <dbReference type="ChEBI" id="CHEBI:58437"/>
        <note>ligand shared between two neighboring subunits</note>
    </ligand>
</feature>
<evidence type="ECO:0000259" key="10">
    <source>
        <dbReference type="PROSITE" id="PS50263"/>
    </source>
</evidence>
<dbReference type="InterPro" id="IPR003010">
    <property type="entry name" value="C-N_Hydrolase"/>
</dbReference>
<evidence type="ECO:0000313" key="11">
    <source>
        <dbReference type="EMBL" id="WND02084.1"/>
    </source>
</evidence>
<dbReference type="EMBL" id="CP123872">
    <property type="protein sequence ID" value="WND02084.1"/>
    <property type="molecule type" value="Genomic_DNA"/>
</dbReference>
<dbReference type="InterPro" id="IPR003694">
    <property type="entry name" value="NAD_synthase"/>
</dbReference>
<feature type="binding site" evidence="7">
    <location>
        <begin position="288"/>
        <end position="295"/>
    </location>
    <ligand>
        <name>ATP</name>
        <dbReference type="ChEBI" id="CHEBI:30616"/>
    </ligand>
</feature>
<evidence type="ECO:0000256" key="9">
    <source>
        <dbReference type="RuleBase" id="RU003811"/>
    </source>
</evidence>
<dbReference type="NCBIfam" id="NF010588">
    <property type="entry name" value="PRK13981.1"/>
    <property type="match status" value="1"/>
</dbReference>
<dbReference type="GO" id="GO:0008795">
    <property type="term" value="F:NAD+ synthase activity"/>
    <property type="evidence" value="ECO:0007669"/>
    <property type="project" value="UniProtKB-UniRule"/>
</dbReference>
<evidence type="ECO:0000256" key="5">
    <source>
        <dbReference type="ARBA" id="ARBA00022840"/>
    </source>
</evidence>
<dbReference type="FunFam" id="3.40.50.620:FF:000106">
    <property type="entry name" value="Glutamine-dependent NAD(+) synthetase"/>
    <property type="match status" value="1"/>
</dbReference>
<comment type="caution">
    <text evidence="7">Lacks conserved residue(s) required for the propagation of feature annotation.</text>
</comment>
<dbReference type="GO" id="GO:0005737">
    <property type="term" value="C:cytoplasm"/>
    <property type="evidence" value="ECO:0007669"/>
    <property type="project" value="InterPro"/>
</dbReference>
<proteinExistence type="inferred from homology"/>
<comment type="similarity">
    <text evidence="9">Belongs to the NAD synthetase family.</text>
</comment>
<evidence type="ECO:0000256" key="7">
    <source>
        <dbReference type="HAMAP-Rule" id="MF_02090"/>
    </source>
</evidence>
<protein>
    <recommendedName>
        <fullName evidence="7 8">Glutamine-dependent NAD(+) synthetase</fullName>
        <ecNumber evidence="7 8">6.3.5.1</ecNumber>
    </recommendedName>
    <alternativeName>
        <fullName evidence="7 8">NAD(+) synthase [glutamine-hydrolyzing]</fullName>
    </alternativeName>
</protein>
<comment type="function">
    <text evidence="7">Catalyzes the ATP-dependent amidation of deamido-NAD to form NAD. Uses L-glutamine as a nitrogen source.</text>
</comment>
<keyword evidence="3 7" id="KW-0436">Ligase</keyword>
<comment type="similarity">
    <text evidence="2 7 8">In the C-terminal section; belongs to the NAD synthetase family.</text>
</comment>
<dbReference type="Gene3D" id="3.60.110.10">
    <property type="entry name" value="Carbon-nitrogen hydrolase"/>
    <property type="match status" value="1"/>
</dbReference>
<keyword evidence="5 7" id="KW-0067">ATP-binding</keyword>
<feature type="binding site" evidence="7">
    <location>
        <position position="121"/>
    </location>
    <ligand>
        <name>L-glutamine</name>
        <dbReference type="ChEBI" id="CHEBI:58359"/>
    </ligand>
</feature>
<keyword evidence="12" id="KW-1185">Reference proteome</keyword>
<sequence>MTINLKIYIAQLNPTVGAVASNCDLISSAYEQASQAGADLIVTPELSVVGYPIEDLVLKPSLVTAARDALDRLSALTKAENAPGLLVGVPYLDRGKLHNATVLLDQGKIQQVRYKYDLPNYGVFDEVRVFEQGPLPAPIEFRGCRLGVMICEDMWFEASAKSLYQQNADILIVPTCSPFEADKHPERMVHATARVAETKLPLVFCNQIGGQDELVFEGASFVLNKDGTCPVQMKAWQEEGALVEFQQGACITRLHEAVPSELEAIYQAMVLGVKDYVNKNRFPGVLIGLSGGVDSALTAAVAVDALGADRVRCVMMPSRYTSGESLTDAEQCAEALKVSYENIAIAEGVAAFDKMLEDAFSNTTPDTTEENIQSRLRGLILMSLSNKFGYMVLTTGNKSEMSVGYATLYGDMCGGYNPLKDVYKTTAFDLCHWRNTHFPTGALGPDSEVIPVNIIVKPPTAELRDDQKDEDSLPPYERLDAILRALVDEEKSVKDLLDQGFDKEELARIEHLLYIAEYKRRQAPPGVKITRKNYGRDRRYPITNGYRSAHLLKENKVG</sequence>
<dbReference type="SUPFAM" id="SSF52402">
    <property type="entry name" value="Adenine nucleotide alpha hydrolases-like"/>
    <property type="match status" value="1"/>
</dbReference>
<feature type="active site" description="Nucleophile; for glutaminase activity" evidence="7">
    <location>
        <position position="151"/>
    </location>
</feature>
<keyword evidence="4 7" id="KW-0547">Nucleotide-binding</keyword>
<evidence type="ECO:0000256" key="8">
    <source>
        <dbReference type="PIRNR" id="PIRNR006630"/>
    </source>
</evidence>
<evidence type="ECO:0000256" key="1">
    <source>
        <dbReference type="ARBA" id="ARBA00005188"/>
    </source>
</evidence>
<evidence type="ECO:0000313" key="12">
    <source>
        <dbReference type="Proteomes" id="UP001268683"/>
    </source>
</evidence>
<name>A0AA52EGU4_9PROT</name>
<evidence type="ECO:0000256" key="6">
    <source>
        <dbReference type="ARBA" id="ARBA00023027"/>
    </source>
</evidence>
<feature type="binding site" evidence="7">
    <location>
        <position position="177"/>
    </location>
    <ligand>
        <name>L-glutamine</name>
        <dbReference type="ChEBI" id="CHEBI:58359"/>
    </ligand>
</feature>
<dbReference type="GO" id="GO:0005524">
    <property type="term" value="F:ATP binding"/>
    <property type="evidence" value="ECO:0007669"/>
    <property type="project" value="UniProtKB-UniRule"/>
</dbReference>
<evidence type="ECO:0000256" key="2">
    <source>
        <dbReference type="ARBA" id="ARBA00007145"/>
    </source>
</evidence>
<dbReference type="NCBIfam" id="TIGR00552">
    <property type="entry name" value="nadE"/>
    <property type="match status" value="1"/>
</dbReference>
<dbReference type="PROSITE" id="PS50263">
    <property type="entry name" value="CN_HYDROLASE"/>
    <property type="match status" value="1"/>
</dbReference>
<dbReference type="PANTHER" id="PTHR23090">
    <property type="entry name" value="NH 3 /GLUTAMINE-DEPENDENT NAD + SYNTHETASE"/>
    <property type="match status" value="1"/>
</dbReference>
<feature type="active site" description="For glutaminase activity" evidence="7">
    <location>
        <position position="115"/>
    </location>
</feature>
<dbReference type="EC" id="6.3.5.1" evidence="7 8"/>
<feature type="binding site" evidence="7">
    <location>
        <position position="183"/>
    </location>
    <ligand>
        <name>L-glutamine</name>
        <dbReference type="ChEBI" id="CHEBI:58359"/>
    </ligand>
</feature>
<dbReference type="Proteomes" id="UP001268683">
    <property type="component" value="Chromosome"/>
</dbReference>
<reference evidence="11" key="1">
    <citation type="submission" date="2023-04" db="EMBL/GenBank/DDBJ databases">
        <title>Complete genome sequence of Temperatibacter marinus.</title>
        <authorList>
            <person name="Rong J.-C."/>
            <person name="Yi M.-L."/>
            <person name="Zhao Q."/>
        </authorList>
    </citation>
    <scope>NUCLEOTIDE SEQUENCE</scope>
    <source>
        <strain evidence="11">NBRC 110045</strain>
    </source>
</reference>
<dbReference type="GO" id="GO:0003952">
    <property type="term" value="F:NAD+ synthase (glutamine-hydrolyzing) activity"/>
    <property type="evidence" value="ECO:0007669"/>
    <property type="project" value="UniProtKB-UniRule"/>
</dbReference>
<dbReference type="HAMAP" id="MF_02090">
    <property type="entry name" value="NadE_glutamine_dep"/>
    <property type="match status" value="1"/>
</dbReference>
<feature type="domain" description="CN hydrolase" evidence="10">
    <location>
        <begin position="5"/>
        <end position="253"/>
    </location>
</feature>
<dbReference type="CDD" id="cd00553">
    <property type="entry name" value="NAD_synthase"/>
    <property type="match status" value="1"/>
</dbReference>
<dbReference type="InterPro" id="IPR014445">
    <property type="entry name" value="Gln-dep_NAD_synthase"/>
</dbReference>
<evidence type="ECO:0000256" key="3">
    <source>
        <dbReference type="ARBA" id="ARBA00022598"/>
    </source>
</evidence>
<dbReference type="AlphaFoldDB" id="A0AA52EGU4"/>
<organism evidence="11 12">
    <name type="scientific">Temperatibacter marinus</name>
    <dbReference type="NCBI Taxonomy" id="1456591"/>
    <lineage>
        <taxon>Bacteria</taxon>
        <taxon>Pseudomonadati</taxon>
        <taxon>Pseudomonadota</taxon>
        <taxon>Alphaproteobacteria</taxon>
        <taxon>Kordiimonadales</taxon>
        <taxon>Temperatibacteraceae</taxon>
        <taxon>Temperatibacter</taxon>
    </lineage>
</organism>
<accession>A0AA52EGU4</accession>
<dbReference type="CDD" id="cd07570">
    <property type="entry name" value="GAT_Gln-NAD-synth"/>
    <property type="match status" value="1"/>
</dbReference>
<feature type="active site" description="Proton acceptor; for glutaminase activity" evidence="7">
    <location>
        <position position="45"/>
    </location>
</feature>